<sequence length="122" mass="12315">MAGAVLLSCLLAAPFAPAQAEAGSDAARGGGLFAQRCAMCHSVSGKGGKAGPDLTTVAGRKAASTAYAYSPALKKLNLSWTAANLDAYLAAPAKVAPGNRMPLAIPKADDRRAIIAYLGSRK</sequence>
<accession>T0GU79</accession>
<evidence type="ECO:0000256" key="2">
    <source>
        <dbReference type="ARBA" id="ARBA00022617"/>
    </source>
</evidence>
<dbReference type="GO" id="GO:0009055">
    <property type="term" value="F:electron transfer activity"/>
    <property type="evidence" value="ECO:0007669"/>
    <property type="project" value="InterPro"/>
</dbReference>
<organism evidence="9 10">
    <name type="scientific">Sphingobium quisquiliarum P25</name>
    <dbReference type="NCBI Taxonomy" id="1329909"/>
    <lineage>
        <taxon>Bacteria</taxon>
        <taxon>Pseudomonadati</taxon>
        <taxon>Pseudomonadota</taxon>
        <taxon>Alphaproteobacteria</taxon>
        <taxon>Sphingomonadales</taxon>
        <taxon>Sphingomonadaceae</taxon>
        <taxon>Sphingobium</taxon>
    </lineage>
</organism>
<name>T0GU79_9SPHN</name>
<dbReference type="PRINTS" id="PR00604">
    <property type="entry name" value="CYTCHRMECIAB"/>
</dbReference>
<feature type="domain" description="Cytochrome c" evidence="8">
    <location>
        <begin position="24"/>
        <end position="122"/>
    </location>
</feature>
<keyword evidence="3 6" id="KW-0479">Metal-binding</keyword>
<evidence type="ECO:0000256" key="1">
    <source>
        <dbReference type="ARBA" id="ARBA00022448"/>
    </source>
</evidence>
<feature type="signal peptide" evidence="7">
    <location>
        <begin position="1"/>
        <end position="20"/>
    </location>
</feature>
<dbReference type="Pfam" id="PF00034">
    <property type="entry name" value="Cytochrom_C"/>
    <property type="match status" value="1"/>
</dbReference>
<evidence type="ECO:0000256" key="6">
    <source>
        <dbReference type="PROSITE-ProRule" id="PRU00433"/>
    </source>
</evidence>
<dbReference type="Gene3D" id="1.10.760.10">
    <property type="entry name" value="Cytochrome c-like domain"/>
    <property type="match status" value="1"/>
</dbReference>
<dbReference type="PROSITE" id="PS51007">
    <property type="entry name" value="CYTC"/>
    <property type="match status" value="1"/>
</dbReference>
<comment type="caution">
    <text evidence="9">The sequence shown here is derived from an EMBL/GenBank/DDBJ whole genome shotgun (WGS) entry which is preliminary data.</text>
</comment>
<reference evidence="9 10" key="1">
    <citation type="journal article" date="2013" name="Genome Announc.">
        <title>Draft Genome Sequence of Sphingobium quisquiliarum Strain P25T, a Novel Hexachlorocyclohexane (HCH)-Degrading Bacterium Isolated from an HCH Dumpsite.</title>
        <authorList>
            <person name="Kumar Singh A."/>
            <person name="Sangwan N."/>
            <person name="Sharma A."/>
            <person name="Gupta V."/>
            <person name="Khurana J.P."/>
            <person name="Lal R."/>
        </authorList>
    </citation>
    <scope>NUCLEOTIDE SEQUENCE [LARGE SCALE GENOMIC DNA]</scope>
    <source>
        <strain evidence="9 10">P25</strain>
    </source>
</reference>
<dbReference type="GO" id="GO:0020037">
    <property type="term" value="F:heme binding"/>
    <property type="evidence" value="ECO:0007669"/>
    <property type="project" value="InterPro"/>
</dbReference>
<keyword evidence="5 6" id="KW-0408">Iron</keyword>
<dbReference type="PATRIC" id="fig|1329909.3.peg.2715"/>
<dbReference type="InterPro" id="IPR009056">
    <property type="entry name" value="Cyt_c-like_dom"/>
</dbReference>
<protein>
    <recommendedName>
        <fullName evidence="8">Cytochrome c domain-containing protein</fullName>
    </recommendedName>
</protein>
<evidence type="ECO:0000256" key="7">
    <source>
        <dbReference type="SAM" id="SignalP"/>
    </source>
</evidence>
<dbReference type="InterPro" id="IPR002327">
    <property type="entry name" value="Cyt_c_1A/1B"/>
</dbReference>
<dbReference type="SUPFAM" id="SSF46626">
    <property type="entry name" value="Cytochrome c"/>
    <property type="match status" value="1"/>
</dbReference>
<keyword evidence="4" id="KW-0249">Electron transport</keyword>
<dbReference type="AlphaFoldDB" id="T0GU79"/>
<evidence type="ECO:0000256" key="3">
    <source>
        <dbReference type="ARBA" id="ARBA00022723"/>
    </source>
</evidence>
<keyword evidence="10" id="KW-1185">Reference proteome</keyword>
<gene>
    <name evidence="9" type="ORF">L288_14155</name>
</gene>
<evidence type="ECO:0000313" key="10">
    <source>
        <dbReference type="Proteomes" id="UP000015525"/>
    </source>
</evidence>
<evidence type="ECO:0000256" key="5">
    <source>
        <dbReference type="ARBA" id="ARBA00023004"/>
    </source>
</evidence>
<dbReference type="PANTHER" id="PTHR11961">
    <property type="entry name" value="CYTOCHROME C"/>
    <property type="match status" value="1"/>
</dbReference>
<dbReference type="InterPro" id="IPR036909">
    <property type="entry name" value="Cyt_c-like_dom_sf"/>
</dbReference>
<feature type="chain" id="PRO_5004563333" description="Cytochrome c domain-containing protein" evidence="7">
    <location>
        <begin position="21"/>
        <end position="122"/>
    </location>
</feature>
<dbReference type="EMBL" id="ATHO01000130">
    <property type="protein sequence ID" value="EQB04217.1"/>
    <property type="molecule type" value="Genomic_DNA"/>
</dbReference>
<dbReference type="RefSeq" id="WP_021238950.1">
    <property type="nucleotide sequence ID" value="NZ_ATHO01000130.1"/>
</dbReference>
<keyword evidence="1" id="KW-0813">Transport</keyword>
<evidence type="ECO:0000313" key="9">
    <source>
        <dbReference type="EMBL" id="EQB04217.1"/>
    </source>
</evidence>
<keyword evidence="2 6" id="KW-0349">Heme</keyword>
<proteinExistence type="predicted"/>
<evidence type="ECO:0000259" key="8">
    <source>
        <dbReference type="PROSITE" id="PS51007"/>
    </source>
</evidence>
<keyword evidence="7" id="KW-0732">Signal</keyword>
<dbReference type="Proteomes" id="UP000015525">
    <property type="component" value="Unassembled WGS sequence"/>
</dbReference>
<evidence type="ECO:0000256" key="4">
    <source>
        <dbReference type="ARBA" id="ARBA00022982"/>
    </source>
</evidence>
<dbReference type="GO" id="GO:0046872">
    <property type="term" value="F:metal ion binding"/>
    <property type="evidence" value="ECO:0007669"/>
    <property type="project" value="UniProtKB-KW"/>
</dbReference>